<dbReference type="Gene3D" id="1.10.3860.10">
    <property type="entry name" value="Sodium:dicarboxylate symporter"/>
    <property type="match status" value="1"/>
</dbReference>
<dbReference type="InterPro" id="IPR036458">
    <property type="entry name" value="Na:dicarbo_symporter_sf"/>
</dbReference>
<dbReference type="Proteomes" id="UP000005226">
    <property type="component" value="Chromosome 4"/>
</dbReference>
<evidence type="ECO:0000313" key="10">
    <source>
        <dbReference type="Ensembl" id="ENSTRUP00000081231.1"/>
    </source>
</evidence>
<protein>
    <recommendedName>
        <fullName evidence="8">Amino acid transporter</fullName>
    </recommendedName>
</protein>
<feature type="transmembrane region" description="Helical" evidence="8">
    <location>
        <begin position="272"/>
        <end position="295"/>
    </location>
</feature>
<keyword evidence="4 8" id="KW-0769">Symport</keyword>
<dbReference type="PRINTS" id="PR00173">
    <property type="entry name" value="EDTRNSPORT"/>
</dbReference>
<feature type="transmembrane region" description="Helical" evidence="8">
    <location>
        <begin position="42"/>
        <end position="61"/>
    </location>
</feature>
<dbReference type="PROSITE" id="PS00714">
    <property type="entry name" value="NA_DICARBOXYL_SYMP_2"/>
    <property type="match status" value="1"/>
</dbReference>
<dbReference type="GO" id="GO:0005886">
    <property type="term" value="C:plasma membrane"/>
    <property type="evidence" value="ECO:0007669"/>
    <property type="project" value="TreeGrafter"/>
</dbReference>
<dbReference type="PROSITE" id="PS00713">
    <property type="entry name" value="NA_DICARBOXYL_SYMP_1"/>
    <property type="match status" value="1"/>
</dbReference>
<feature type="transmembrane region" description="Helical" evidence="8">
    <location>
        <begin position="116"/>
        <end position="138"/>
    </location>
</feature>
<dbReference type="InterPro" id="IPR001991">
    <property type="entry name" value="Na-dicarboxylate_symporter"/>
</dbReference>
<evidence type="ECO:0000256" key="4">
    <source>
        <dbReference type="ARBA" id="ARBA00022847"/>
    </source>
</evidence>
<feature type="region of interest" description="Disordered" evidence="9">
    <location>
        <begin position="482"/>
        <end position="507"/>
    </location>
</feature>
<keyword evidence="11" id="KW-1185">Reference proteome</keyword>
<dbReference type="GO" id="GO:0015180">
    <property type="term" value="F:L-alanine transmembrane transporter activity"/>
    <property type="evidence" value="ECO:0007669"/>
    <property type="project" value="TreeGrafter"/>
</dbReference>
<dbReference type="GO" id="GO:0015813">
    <property type="term" value="P:L-glutamate transmembrane transport"/>
    <property type="evidence" value="ECO:0007669"/>
    <property type="project" value="TreeGrafter"/>
</dbReference>
<comment type="subcellular location">
    <subcellularLocation>
        <location evidence="1 8">Membrane</location>
        <topology evidence="1 8">Multi-pass membrane protein</topology>
    </subcellularLocation>
</comment>
<feature type="transmembrane region" description="Helical" evidence="8">
    <location>
        <begin position="233"/>
        <end position="252"/>
    </location>
</feature>
<keyword evidence="2 8" id="KW-0813">Transport</keyword>
<keyword evidence="7" id="KW-0325">Glycoprotein</keyword>
<dbReference type="InterPro" id="IPR018107">
    <property type="entry name" value="Na-dicarboxylate_symporter_CS"/>
</dbReference>
<dbReference type="SUPFAM" id="SSF118215">
    <property type="entry name" value="Proton glutamate symport protein"/>
    <property type="match status" value="1"/>
</dbReference>
<accession>A0A674P5N3</accession>
<name>A0A674P5N3_TAKRU</name>
<evidence type="ECO:0000256" key="7">
    <source>
        <dbReference type="ARBA" id="ARBA00023180"/>
    </source>
</evidence>
<feature type="transmembrane region" description="Helical" evidence="8">
    <location>
        <begin position="381"/>
        <end position="410"/>
    </location>
</feature>
<feature type="transmembrane region" description="Helical" evidence="8">
    <location>
        <begin position="302"/>
        <end position="324"/>
    </location>
</feature>
<evidence type="ECO:0000256" key="5">
    <source>
        <dbReference type="ARBA" id="ARBA00022989"/>
    </source>
</evidence>
<evidence type="ECO:0000256" key="3">
    <source>
        <dbReference type="ARBA" id="ARBA00022692"/>
    </source>
</evidence>
<evidence type="ECO:0000256" key="8">
    <source>
        <dbReference type="RuleBase" id="RU361216"/>
    </source>
</evidence>
<reference evidence="10" key="2">
    <citation type="submission" date="2025-08" db="UniProtKB">
        <authorList>
            <consortium name="Ensembl"/>
        </authorList>
    </citation>
    <scope>IDENTIFICATION</scope>
</reference>
<dbReference type="Pfam" id="PF00375">
    <property type="entry name" value="SDF"/>
    <property type="match status" value="1"/>
</dbReference>
<organism evidence="10 11">
    <name type="scientific">Takifugu rubripes</name>
    <name type="common">Japanese pufferfish</name>
    <name type="synonym">Fugu rubripes</name>
    <dbReference type="NCBI Taxonomy" id="31033"/>
    <lineage>
        <taxon>Eukaryota</taxon>
        <taxon>Metazoa</taxon>
        <taxon>Chordata</taxon>
        <taxon>Craniata</taxon>
        <taxon>Vertebrata</taxon>
        <taxon>Euteleostomi</taxon>
        <taxon>Actinopterygii</taxon>
        <taxon>Neopterygii</taxon>
        <taxon>Teleostei</taxon>
        <taxon>Neoteleostei</taxon>
        <taxon>Acanthomorphata</taxon>
        <taxon>Eupercaria</taxon>
        <taxon>Tetraodontiformes</taxon>
        <taxon>Tetradontoidea</taxon>
        <taxon>Tetraodontidae</taxon>
        <taxon>Takifugu</taxon>
    </lineage>
</organism>
<dbReference type="AlphaFoldDB" id="A0A674P5N3"/>
<feature type="transmembrane region" description="Helical" evidence="8">
    <location>
        <begin position="344"/>
        <end position="369"/>
    </location>
</feature>
<dbReference type="Ensembl" id="ENSTRUT00000090342.1">
    <property type="protein sequence ID" value="ENSTRUP00000081231.1"/>
    <property type="gene ID" value="ENSTRUG00000005673.3"/>
</dbReference>
<proteinExistence type="inferred from homology"/>
<reference evidence="10" key="3">
    <citation type="submission" date="2025-09" db="UniProtKB">
        <authorList>
            <consortium name="Ensembl"/>
        </authorList>
    </citation>
    <scope>IDENTIFICATION</scope>
</reference>
<keyword evidence="6 8" id="KW-0472">Membrane</keyword>
<feature type="transmembrane region" description="Helical" evidence="8">
    <location>
        <begin position="195"/>
        <end position="212"/>
    </location>
</feature>
<dbReference type="GO" id="GO:0015293">
    <property type="term" value="F:symporter activity"/>
    <property type="evidence" value="ECO:0007669"/>
    <property type="project" value="UniProtKB-UniRule"/>
</dbReference>
<dbReference type="GeneTree" id="ENSGT00940000157081"/>
<reference evidence="10 11" key="1">
    <citation type="journal article" date="2011" name="Genome Biol. Evol.">
        <title>Integration of the genetic map and genome assembly of fugu facilitates insights into distinct features of genome evolution in teleosts and mammals.</title>
        <authorList>
            <person name="Kai W."/>
            <person name="Kikuchi K."/>
            <person name="Tohari S."/>
            <person name="Chew A.K."/>
            <person name="Tay A."/>
            <person name="Fujiwara A."/>
            <person name="Hosoya S."/>
            <person name="Suetake H."/>
            <person name="Naruse K."/>
            <person name="Brenner S."/>
            <person name="Suzuki Y."/>
            <person name="Venkatesh B."/>
        </authorList>
    </citation>
    <scope>NUCLEOTIDE SEQUENCE [LARGE SCALE GENOMIC DNA]</scope>
</reference>
<dbReference type="GO" id="GO:0015194">
    <property type="term" value="F:L-serine transmembrane transporter activity"/>
    <property type="evidence" value="ECO:0007669"/>
    <property type="project" value="TreeGrafter"/>
</dbReference>
<dbReference type="InterPro" id="IPR050746">
    <property type="entry name" value="DAACS"/>
</dbReference>
<evidence type="ECO:0000256" key="1">
    <source>
        <dbReference type="ARBA" id="ARBA00004141"/>
    </source>
</evidence>
<feature type="transmembrane region" description="Helical" evidence="8">
    <location>
        <begin position="81"/>
        <end position="104"/>
    </location>
</feature>
<dbReference type="GO" id="GO:0015195">
    <property type="term" value="F:L-threonine transmembrane transporter activity"/>
    <property type="evidence" value="ECO:0007669"/>
    <property type="project" value="TreeGrafter"/>
</dbReference>
<dbReference type="GO" id="GO:0015183">
    <property type="term" value="F:L-aspartate transmembrane transporter activity"/>
    <property type="evidence" value="ECO:0007669"/>
    <property type="project" value="TreeGrafter"/>
</dbReference>
<evidence type="ECO:0000256" key="2">
    <source>
        <dbReference type="ARBA" id="ARBA00022448"/>
    </source>
</evidence>
<keyword evidence="5 8" id="KW-1133">Transmembrane helix</keyword>
<comment type="similarity">
    <text evidence="8">Belongs to the dicarboxylate/amino acid:cation symporter (DAACS) (TC 2.A.23) family.</text>
</comment>
<sequence>MEKKSEINGHTVPSSSSTDRIIEKSAQRSCGEKVLEFLKRNLLVIMTVSGVLVGVGLGMVVRSMKLTKAQMIYFAFPGEMLLRMLKMIILPLVVCSLISGAASLDTRSLGKLGGIAVAYFLGTTLIASGIGVTLAFIIKPGVGAGALNTNSLGLESVTPNKETADSFLDLARNLFPSNLVAAAFRSVPIATETDGMNILGLVLFAMVFGVALKKLGAEGEELIRFFNAFNEATMVLVSWIMWYIPFGIIFLVGSKIVEMEDVVLLVTSLGKYIIASILGHIIHGGIVLPLIYFAFTRKNPFSFLSGLITPFTTAFATCSSSATLPSMIKCVEENNGVDKRISRFILPIGATVNMDGAAIFQCIAAVFIAQLNNIELNGGQIFTILVTATASSVGAAGIPAGGIITIAIILEAIGLPTNDLSLMLAVDWIVDRTTTVVNVEGDALGAGILHHINQLEMKKKQEKEQQELDEVHVEAVANVQAEGETSPLVTHQSKDSGATAEAVESVL</sequence>
<dbReference type="PANTHER" id="PTHR11958:SF20">
    <property type="entry name" value="NEUTRAL AMINO ACID TRANSPORTER A"/>
    <property type="match status" value="1"/>
</dbReference>
<evidence type="ECO:0000313" key="11">
    <source>
        <dbReference type="Proteomes" id="UP000005226"/>
    </source>
</evidence>
<evidence type="ECO:0000256" key="9">
    <source>
        <dbReference type="SAM" id="MobiDB-lite"/>
    </source>
</evidence>
<dbReference type="PANTHER" id="PTHR11958">
    <property type="entry name" value="SODIUM/DICARBOXYLATE SYMPORTER-RELATED"/>
    <property type="match status" value="1"/>
</dbReference>
<keyword evidence="3 8" id="KW-0812">Transmembrane</keyword>
<feature type="region of interest" description="Disordered" evidence="9">
    <location>
        <begin position="1"/>
        <end position="20"/>
    </location>
</feature>
<gene>
    <name evidence="10" type="primary">slc1a4</name>
</gene>
<evidence type="ECO:0000256" key="6">
    <source>
        <dbReference type="ARBA" id="ARBA00023136"/>
    </source>
</evidence>